<evidence type="ECO:0000256" key="1">
    <source>
        <dbReference type="ARBA" id="ARBA00004651"/>
    </source>
</evidence>
<sequence length="210" mass="23347">MNITIIFFLGFLVALVGVTPPGLLNMTAAKISLKDGHSRGIMFSAGACTIVIAQTYIGVLFARYLSNHQDVVVILQRVAFVLFVLITIYFLLLAKKDPAKKNVDFKVKSKKSRYFQGVLLSALNVFPIPYQAYMSITLASFGWMDFEQTSILSYVAGAVSGSFVMFYIYIFFFDKIKNKSITSQKSMNYLIGTVTGVISIITLFHIIGDL</sequence>
<comment type="caution">
    <text evidence="7">The sequence shown here is derived from an EMBL/GenBank/DDBJ whole genome shotgun (WGS) entry which is preliminary data.</text>
</comment>
<evidence type="ECO:0000256" key="4">
    <source>
        <dbReference type="ARBA" id="ARBA00022989"/>
    </source>
</evidence>
<name>A0A368P918_9FLAO</name>
<keyword evidence="4 6" id="KW-1133">Transmembrane helix</keyword>
<dbReference type="RefSeq" id="WP_072347277.1">
    <property type="nucleotide sequence ID" value="NZ_JAWVXR010000001.1"/>
</dbReference>
<feature type="transmembrane region" description="Helical" evidence="6">
    <location>
        <begin position="6"/>
        <end position="28"/>
    </location>
</feature>
<evidence type="ECO:0000256" key="3">
    <source>
        <dbReference type="ARBA" id="ARBA00022692"/>
    </source>
</evidence>
<evidence type="ECO:0000256" key="6">
    <source>
        <dbReference type="SAM" id="Phobius"/>
    </source>
</evidence>
<proteinExistence type="predicted"/>
<feature type="transmembrane region" description="Helical" evidence="6">
    <location>
        <begin position="40"/>
        <end position="62"/>
    </location>
</feature>
<dbReference type="Proteomes" id="UP000252249">
    <property type="component" value="Unassembled WGS sequence"/>
</dbReference>
<keyword evidence="3 6" id="KW-0812">Transmembrane</keyword>
<dbReference type="OrthoDB" id="1451945at2"/>
<dbReference type="GO" id="GO:0006865">
    <property type="term" value="P:amino acid transport"/>
    <property type="evidence" value="ECO:0007669"/>
    <property type="project" value="InterPro"/>
</dbReference>
<dbReference type="EMBL" id="QPIG01000001">
    <property type="protein sequence ID" value="RCU58604.1"/>
    <property type="molecule type" value="Genomic_DNA"/>
</dbReference>
<accession>A0A368P918</accession>
<reference evidence="7 8" key="1">
    <citation type="submission" date="2018-07" db="EMBL/GenBank/DDBJ databases">
        <title>Oceanihabitans testaceum sp. nov., isolated from marine sediment.</title>
        <authorList>
            <person name="Li C.-M."/>
        </authorList>
    </citation>
    <scope>NUCLEOTIDE SEQUENCE [LARGE SCALE GENOMIC DNA]</scope>
    <source>
        <strain evidence="7 8">S9-10</strain>
    </source>
</reference>
<dbReference type="Pfam" id="PF01810">
    <property type="entry name" value="LysE"/>
    <property type="match status" value="1"/>
</dbReference>
<feature type="transmembrane region" description="Helical" evidence="6">
    <location>
        <begin position="186"/>
        <end position="207"/>
    </location>
</feature>
<protein>
    <submittedName>
        <fullName evidence="7">Lysine transporter LysE</fullName>
    </submittedName>
</protein>
<feature type="transmembrane region" description="Helical" evidence="6">
    <location>
        <begin position="74"/>
        <end position="93"/>
    </location>
</feature>
<feature type="transmembrane region" description="Helical" evidence="6">
    <location>
        <begin position="114"/>
        <end position="131"/>
    </location>
</feature>
<evidence type="ECO:0000313" key="7">
    <source>
        <dbReference type="EMBL" id="RCU58604.1"/>
    </source>
</evidence>
<evidence type="ECO:0000256" key="2">
    <source>
        <dbReference type="ARBA" id="ARBA00022475"/>
    </source>
</evidence>
<keyword evidence="2" id="KW-1003">Cell membrane</keyword>
<feature type="transmembrane region" description="Helical" evidence="6">
    <location>
        <begin position="151"/>
        <end position="174"/>
    </location>
</feature>
<gene>
    <name evidence="7" type="ORF">DU428_04295</name>
</gene>
<organism evidence="7 8">
    <name type="scientific">Oceanihabitans sediminis</name>
    <dbReference type="NCBI Taxonomy" id="1812012"/>
    <lineage>
        <taxon>Bacteria</taxon>
        <taxon>Pseudomonadati</taxon>
        <taxon>Bacteroidota</taxon>
        <taxon>Flavobacteriia</taxon>
        <taxon>Flavobacteriales</taxon>
        <taxon>Flavobacteriaceae</taxon>
        <taxon>Oceanihabitans</taxon>
    </lineage>
</organism>
<dbReference type="AlphaFoldDB" id="A0A368P918"/>
<keyword evidence="5 6" id="KW-0472">Membrane</keyword>
<comment type="subcellular location">
    <subcellularLocation>
        <location evidence="1">Cell membrane</location>
        <topology evidence="1">Multi-pass membrane protein</topology>
    </subcellularLocation>
</comment>
<dbReference type="InterPro" id="IPR001123">
    <property type="entry name" value="LeuE-type"/>
</dbReference>
<evidence type="ECO:0000313" key="8">
    <source>
        <dbReference type="Proteomes" id="UP000252249"/>
    </source>
</evidence>
<evidence type="ECO:0000256" key="5">
    <source>
        <dbReference type="ARBA" id="ARBA00023136"/>
    </source>
</evidence>
<dbReference type="GO" id="GO:0005886">
    <property type="term" value="C:plasma membrane"/>
    <property type="evidence" value="ECO:0007669"/>
    <property type="project" value="UniProtKB-SubCell"/>
</dbReference>
<keyword evidence="8" id="KW-1185">Reference proteome</keyword>